<accession>A0A4R3N4W3</accession>
<dbReference type="AlphaFoldDB" id="A0A4R3N4W3"/>
<evidence type="ECO:0000313" key="2">
    <source>
        <dbReference type="Proteomes" id="UP000295414"/>
    </source>
</evidence>
<reference evidence="1 2" key="1">
    <citation type="submission" date="2019-03" db="EMBL/GenBank/DDBJ databases">
        <title>Genomic Encyclopedia of Type Strains, Phase IV (KMG-IV): sequencing the most valuable type-strain genomes for metagenomic binning, comparative biology and taxonomic classification.</title>
        <authorList>
            <person name="Goeker M."/>
        </authorList>
    </citation>
    <scope>NUCLEOTIDE SEQUENCE [LARGE SCALE GENOMIC DNA]</scope>
    <source>
        <strain evidence="1 2">DSM 13605</strain>
    </source>
</reference>
<sequence>MNTATVLPMLDPRLVGEHWENYEGTSSFGVFWRATRLNHLHRRDLRSFLHLSLRAGDDAFARLTRGIPQQAALRFSFPKSEFIEKSYWRPEEWWPFGGPMPFEQMSWRLRVCPVCARSCYHSLLFQMPGVVCCPWHGVALIDACPKCESPLAVDVQRDLPVGRCRCGHDLVDYVASVVGEATVRGHKHTAIEDHLQRAASSRGRTWLIAPEEFDDRAWTALHWFGNSSQKTGTLLSERVELDHSVRFTSSRVGPKSGLESAQPSLVALPLEWFVAFQRIGAQLLAMVPREHLPTLVGPASDMRRAFGQLPAFPGSREMYLSTEVLDRSVLRCAGLLAAIVANSTGRRTLVQPGLRQRIWDNTHGLRLVDALVRRILTRGYADGLRVALGRHVPALYDAQHHRPVRRLPWVLLDLPEGELPSARIGWTRQRGTF</sequence>
<keyword evidence="2" id="KW-1185">Reference proteome</keyword>
<comment type="caution">
    <text evidence="1">The sequence shown here is derived from an EMBL/GenBank/DDBJ whole genome shotgun (WGS) entry which is preliminary data.</text>
</comment>
<evidence type="ECO:0008006" key="3">
    <source>
        <dbReference type="Google" id="ProtNLM"/>
    </source>
</evidence>
<evidence type="ECO:0000313" key="1">
    <source>
        <dbReference type="EMBL" id="TCT23301.1"/>
    </source>
</evidence>
<dbReference type="EMBL" id="SMAP01000006">
    <property type="protein sequence ID" value="TCT23301.1"/>
    <property type="molecule type" value="Genomic_DNA"/>
</dbReference>
<dbReference type="RefSeq" id="WP_114960442.1">
    <property type="nucleotide sequence ID" value="NZ_MSZW01000007.1"/>
</dbReference>
<protein>
    <recommendedName>
        <fullName evidence="3">TniQ protein</fullName>
    </recommendedName>
</protein>
<name>A0A4R3N4W3_9GAMM</name>
<organism evidence="1 2">
    <name type="scientific">Thermomonas haemolytica</name>
    <dbReference type="NCBI Taxonomy" id="141949"/>
    <lineage>
        <taxon>Bacteria</taxon>
        <taxon>Pseudomonadati</taxon>
        <taxon>Pseudomonadota</taxon>
        <taxon>Gammaproteobacteria</taxon>
        <taxon>Lysobacterales</taxon>
        <taxon>Lysobacteraceae</taxon>
        <taxon>Thermomonas</taxon>
    </lineage>
</organism>
<dbReference type="OrthoDB" id="8949629at2"/>
<proteinExistence type="predicted"/>
<dbReference type="Proteomes" id="UP000295414">
    <property type="component" value="Unassembled WGS sequence"/>
</dbReference>
<gene>
    <name evidence="1" type="ORF">EDC34_106121</name>
</gene>